<keyword evidence="3 15" id="KW-0812">Transmembrane</keyword>
<evidence type="ECO:0000256" key="3">
    <source>
        <dbReference type="ARBA" id="ARBA00022692"/>
    </source>
</evidence>
<dbReference type="SMR" id="G1T3T0"/>
<dbReference type="EMBL" id="AAGW02030483">
    <property type="status" value="NOT_ANNOTATED_CDS"/>
    <property type="molecule type" value="Genomic_DNA"/>
</dbReference>
<dbReference type="PANTHER" id="PTHR48423">
    <property type="entry name" value="INTERLEUKIN-27 RECEPTOR SUBUNIT ALPHA"/>
    <property type="match status" value="1"/>
</dbReference>
<dbReference type="FunFam" id="2.60.40.10:FF:001289">
    <property type="entry name" value="Oncostatin-M-specific receptor subunit beta"/>
    <property type="match status" value="1"/>
</dbReference>
<dbReference type="PANTHER" id="PTHR48423:SF1">
    <property type="entry name" value="INTERLEUKIN-27 RECEPTOR SUBUNIT ALPHA"/>
    <property type="match status" value="1"/>
</dbReference>
<keyword evidence="6 15" id="KW-1133">Transmembrane helix</keyword>
<dbReference type="GO" id="GO:0008284">
    <property type="term" value="P:positive regulation of cell population proliferation"/>
    <property type="evidence" value="ECO:0007669"/>
    <property type="project" value="Ensembl"/>
</dbReference>
<keyword evidence="4" id="KW-0732">Signal</keyword>
<protein>
    <recommendedName>
        <fullName evidence="12">Oncostatin-M-specific receptor subunit beta</fullName>
    </recommendedName>
    <alternativeName>
        <fullName evidence="13">Interleukin-31 receptor subunit beta</fullName>
    </alternativeName>
</protein>
<feature type="transmembrane region" description="Helical" evidence="15">
    <location>
        <begin position="848"/>
        <end position="869"/>
    </location>
</feature>
<reference evidence="17" key="3">
    <citation type="submission" date="2025-09" db="UniProtKB">
        <authorList>
            <consortium name="Ensembl"/>
        </authorList>
    </citation>
    <scope>IDENTIFICATION</scope>
    <source>
        <strain evidence="17">Thorbecke</strain>
    </source>
</reference>
<dbReference type="InterPro" id="IPR003529">
    <property type="entry name" value="Hematopoietin_rcpt_Gp130_CS"/>
</dbReference>
<dbReference type="FunFam" id="2.60.40.10:FF:001286">
    <property type="entry name" value="Oncostatin-M-specific receptor subunit beta"/>
    <property type="match status" value="1"/>
</dbReference>
<dbReference type="FunFam" id="2.60.40.10:FF:000607">
    <property type="entry name" value="Leukemia inhibitory factor receptor"/>
    <property type="match status" value="1"/>
</dbReference>
<evidence type="ECO:0000256" key="12">
    <source>
        <dbReference type="ARBA" id="ARBA00071726"/>
    </source>
</evidence>
<dbReference type="CDD" id="cd00063">
    <property type="entry name" value="FN3"/>
    <property type="match status" value="4"/>
</dbReference>
<feature type="compositionally biased region" description="Low complexity" evidence="14">
    <location>
        <begin position="1065"/>
        <end position="1081"/>
    </location>
</feature>
<feature type="domain" description="Fibronectin type-III" evidence="16">
    <location>
        <begin position="733"/>
        <end position="844"/>
    </location>
</feature>
<evidence type="ECO:0000256" key="13">
    <source>
        <dbReference type="ARBA" id="ARBA00079310"/>
    </source>
</evidence>
<dbReference type="FunFam" id="2.60.40.10:FF:000657">
    <property type="entry name" value="Leukemia inhibitory factor receptor"/>
    <property type="match status" value="1"/>
</dbReference>
<evidence type="ECO:0000256" key="9">
    <source>
        <dbReference type="ARBA" id="ARBA00023170"/>
    </source>
</evidence>
<dbReference type="STRING" id="9986.ENSOCUP00000010891"/>
<dbReference type="FunCoup" id="G1T3T0">
    <property type="interactions" value="37"/>
</dbReference>
<dbReference type="InterPro" id="IPR040817">
    <property type="entry name" value="LIFR_D2"/>
</dbReference>
<dbReference type="InterPro" id="IPR052672">
    <property type="entry name" value="Type1_Cytokine_Rcpt_Type2"/>
</dbReference>
<evidence type="ECO:0000256" key="10">
    <source>
        <dbReference type="ARBA" id="ARBA00023180"/>
    </source>
</evidence>
<evidence type="ECO:0000256" key="5">
    <source>
        <dbReference type="ARBA" id="ARBA00022737"/>
    </source>
</evidence>
<evidence type="ECO:0000256" key="15">
    <source>
        <dbReference type="SAM" id="Phobius"/>
    </source>
</evidence>
<evidence type="ECO:0000313" key="17">
    <source>
        <dbReference type="Ensembl" id="ENSOCUP00000010891.4"/>
    </source>
</evidence>
<evidence type="ECO:0000256" key="2">
    <source>
        <dbReference type="ARBA" id="ARBA00008921"/>
    </source>
</evidence>
<dbReference type="InParanoid" id="G1T3T0"/>
<name>G1T3T0_RABIT</name>
<feature type="domain" description="Fibronectin type-III" evidence="16">
    <location>
        <begin position="440"/>
        <end position="533"/>
    </location>
</feature>
<comment type="subunit">
    <text evidence="11">Heterodimer composed of OSMR and IL6ST (type II OSM receptor). Heterodimer with IL31RA to form the IL31 receptor.</text>
</comment>
<feature type="domain" description="Fibronectin type-III" evidence="16">
    <location>
        <begin position="538"/>
        <end position="634"/>
    </location>
</feature>
<dbReference type="GO" id="GO:0004924">
    <property type="term" value="F:oncostatin-M receptor activity"/>
    <property type="evidence" value="ECO:0007669"/>
    <property type="project" value="Ensembl"/>
</dbReference>
<dbReference type="EMBL" id="AAGW02030484">
    <property type="status" value="NOT_ANNOTATED_CDS"/>
    <property type="molecule type" value="Genomic_DNA"/>
</dbReference>
<evidence type="ECO:0000256" key="11">
    <source>
        <dbReference type="ARBA" id="ARBA00064786"/>
    </source>
</evidence>
<proteinExistence type="inferred from homology"/>
<dbReference type="GO" id="GO:0019838">
    <property type="term" value="F:growth factor binding"/>
    <property type="evidence" value="ECO:0007669"/>
    <property type="project" value="Ensembl"/>
</dbReference>
<dbReference type="GeneTree" id="ENSGT00940000160851"/>
<dbReference type="AlphaFoldDB" id="G1T3T0"/>
<dbReference type="GO" id="GO:0005900">
    <property type="term" value="C:oncostatin-M receptor complex"/>
    <property type="evidence" value="ECO:0007669"/>
    <property type="project" value="Ensembl"/>
</dbReference>
<dbReference type="Bgee" id="ENSOCUG00000012643">
    <property type="expression patterns" value="Expressed in aorta and 15 other cell types or tissues"/>
</dbReference>
<keyword evidence="5" id="KW-0677">Repeat</keyword>
<evidence type="ECO:0000256" key="6">
    <source>
        <dbReference type="ARBA" id="ARBA00022989"/>
    </source>
</evidence>
<dbReference type="PROSITE" id="PS50853">
    <property type="entry name" value="FN3"/>
    <property type="match status" value="3"/>
</dbReference>
<dbReference type="Pfam" id="PF25552">
    <property type="entry name" value="LIFR_D4"/>
    <property type="match status" value="1"/>
</dbReference>
<reference evidence="17" key="2">
    <citation type="submission" date="2025-08" db="UniProtKB">
        <authorList>
            <consortium name="Ensembl"/>
        </authorList>
    </citation>
    <scope>IDENTIFICATION</scope>
    <source>
        <strain evidence="17">Thorbecke</strain>
    </source>
</reference>
<accession>G1T3T0</accession>
<reference evidence="17 18" key="1">
    <citation type="journal article" date="2011" name="Nature">
        <title>A high-resolution map of human evolutionary constraint using 29 mammals.</title>
        <authorList>
            <person name="Lindblad-Toh K."/>
            <person name="Garber M."/>
            <person name="Zuk O."/>
            <person name="Lin M.F."/>
            <person name="Parker B.J."/>
            <person name="Washietl S."/>
            <person name="Kheradpour P."/>
            <person name="Ernst J."/>
            <person name="Jordan G."/>
            <person name="Mauceli E."/>
            <person name="Ward L.D."/>
            <person name="Lowe C.B."/>
            <person name="Holloway A.K."/>
            <person name="Clamp M."/>
            <person name="Gnerre S."/>
            <person name="Alfoldi J."/>
            <person name="Beal K."/>
            <person name="Chang J."/>
            <person name="Clawson H."/>
            <person name="Cuff J."/>
            <person name="Di Palma F."/>
            <person name="Fitzgerald S."/>
            <person name="Flicek P."/>
            <person name="Guttman M."/>
            <person name="Hubisz M.J."/>
            <person name="Jaffe D.B."/>
            <person name="Jungreis I."/>
            <person name="Kent W.J."/>
            <person name="Kostka D."/>
            <person name="Lara M."/>
            <person name="Martins A.L."/>
            <person name="Massingham T."/>
            <person name="Moltke I."/>
            <person name="Raney B.J."/>
            <person name="Rasmussen M.D."/>
            <person name="Robinson J."/>
            <person name="Stark A."/>
            <person name="Vilella A.J."/>
            <person name="Wen J."/>
            <person name="Xie X."/>
            <person name="Zody M.C."/>
            <person name="Baldwin J."/>
            <person name="Bloom T."/>
            <person name="Chin C.W."/>
            <person name="Heiman D."/>
            <person name="Nicol R."/>
            <person name="Nusbaum C."/>
            <person name="Young S."/>
            <person name="Wilkinson J."/>
            <person name="Worley K.C."/>
            <person name="Kovar C.L."/>
            <person name="Muzny D.M."/>
            <person name="Gibbs R.A."/>
            <person name="Cree A."/>
            <person name="Dihn H.H."/>
            <person name="Fowler G."/>
            <person name="Jhangiani S."/>
            <person name="Joshi V."/>
            <person name="Lee S."/>
            <person name="Lewis L.R."/>
            <person name="Nazareth L.V."/>
            <person name="Okwuonu G."/>
            <person name="Santibanez J."/>
            <person name="Warren W.C."/>
            <person name="Mardis E.R."/>
            <person name="Weinstock G.M."/>
            <person name="Wilson R.K."/>
            <person name="Delehaunty K."/>
            <person name="Dooling D."/>
            <person name="Fronik C."/>
            <person name="Fulton L."/>
            <person name="Fulton B."/>
            <person name="Graves T."/>
            <person name="Minx P."/>
            <person name="Sodergren E."/>
            <person name="Birney E."/>
            <person name="Margulies E.H."/>
            <person name="Herrero J."/>
            <person name="Green E.D."/>
            <person name="Haussler D."/>
            <person name="Siepel A."/>
            <person name="Goldman N."/>
            <person name="Pollard K.S."/>
            <person name="Pedersen J.S."/>
            <person name="Lander E.S."/>
            <person name="Kellis M."/>
        </authorList>
    </citation>
    <scope>NUCLEOTIDE SEQUENCE [LARGE SCALE GENOMIC DNA]</scope>
    <source>
        <strain evidence="17 18">Thorbecke inbred</strain>
    </source>
</reference>
<dbReference type="Pfam" id="PF21177">
    <property type="entry name" value="LIF-R_Ig-like"/>
    <property type="match status" value="1"/>
</dbReference>
<evidence type="ECO:0000256" key="8">
    <source>
        <dbReference type="ARBA" id="ARBA00023157"/>
    </source>
</evidence>
<dbReference type="Gene3D" id="2.60.40.10">
    <property type="entry name" value="Immunoglobulins"/>
    <property type="match status" value="7"/>
</dbReference>
<dbReference type="InterPro" id="IPR003961">
    <property type="entry name" value="FN3_dom"/>
</dbReference>
<dbReference type="FunFam" id="2.60.40.10:FF:000738">
    <property type="entry name" value="Leukemia inhibitory factor receptor"/>
    <property type="match status" value="1"/>
</dbReference>
<evidence type="ECO:0000256" key="14">
    <source>
        <dbReference type="SAM" id="MobiDB-lite"/>
    </source>
</evidence>
<evidence type="ECO:0000256" key="1">
    <source>
        <dbReference type="ARBA" id="ARBA00004479"/>
    </source>
</evidence>
<dbReference type="PROSITE" id="PS01353">
    <property type="entry name" value="HEMATOPO_REC_L_F2"/>
    <property type="match status" value="1"/>
</dbReference>
<dbReference type="InterPro" id="IPR048497">
    <property type="entry name" value="LIF-R-like_Ig-like"/>
</dbReference>
<dbReference type="PaxDb" id="9986-ENSOCUP00000010891"/>
<dbReference type="SUPFAM" id="SSF49265">
    <property type="entry name" value="Fibronectin type III"/>
    <property type="match status" value="3"/>
</dbReference>
<keyword evidence="7 15" id="KW-0472">Membrane</keyword>
<dbReference type="eggNOG" id="ENOG502QWRV">
    <property type="taxonomic scope" value="Eukaryota"/>
</dbReference>
<keyword evidence="18" id="KW-1185">Reference proteome</keyword>
<evidence type="ECO:0000313" key="18">
    <source>
        <dbReference type="Proteomes" id="UP000001811"/>
    </source>
</evidence>
<evidence type="ECO:0000256" key="7">
    <source>
        <dbReference type="ARBA" id="ARBA00023136"/>
    </source>
</evidence>
<dbReference type="FunFam" id="2.60.40.10:FF:000578">
    <property type="entry name" value="Leukemia inhibitory factor receptor"/>
    <property type="match status" value="1"/>
</dbReference>
<organism evidence="17 18">
    <name type="scientific">Oryctolagus cuniculus</name>
    <name type="common">Rabbit</name>
    <dbReference type="NCBI Taxonomy" id="9986"/>
    <lineage>
        <taxon>Eukaryota</taxon>
        <taxon>Metazoa</taxon>
        <taxon>Chordata</taxon>
        <taxon>Craniata</taxon>
        <taxon>Vertebrata</taxon>
        <taxon>Euteleostomi</taxon>
        <taxon>Mammalia</taxon>
        <taxon>Eutheria</taxon>
        <taxon>Euarchontoglires</taxon>
        <taxon>Glires</taxon>
        <taxon>Lagomorpha</taxon>
        <taxon>Leporidae</taxon>
        <taxon>Oryctolagus</taxon>
    </lineage>
</organism>
<dbReference type="Ensembl" id="ENSOCUT00000012653.4">
    <property type="protein sequence ID" value="ENSOCUP00000010891.4"/>
    <property type="gene ID" value="ENSOCUG00000012643.4"/>
</dbReference>
<evidence type="ECO:0000259" key="16">
    <source>
        <dbReference type="PROSITE" id="PS50853"/>
    </source>
</evidence>
<keyword evidence="10" id="KW-0325">Glycoprotein</keyword>
<keyword evidence="9" id="KW-0675">Receptor</keyword>
<dbReference type="SMART" id="SM00060">
    <property type="entry name" value="FN3"/>
    <property type="match status" value="4"/>
</dbReference>
<keyword evidence="8" id="KW-1015">Disulfide bond</keyword>
<dbReference type="HOGENOM" id="CLU_012673_0_0_1"/>
<comment type="similarity">
    <text evidence="2">Belongs to the type I cytokine receptor family. Type 2 subfamily.</text>
</comment>
<dbReference type="InterPro" id="IPR036116">
    <property type="entry name" value="FN3_sf"/>
</dbReference>
<sequence length="1088" mass="121451">MLGSDPRGLTEAVFPGWRFTPWWLQAGPLRAGWVLLGKEGAVPEINSCFLYKEEGRPGDGGGRTLLLPCVVLGAAAVLPAPRPPPEGAPRLCTSRTVSQSGPLFLRKPGPMAVISISGTTLLLALLSLRTLQSLVLDERLLLTPELINISINSEHQSLHLQWTVPNLPHQESRMAFQIQISRFERSKVIWEENYRSTVKQGQVLHWSWESELPLECGPHFVRMKSEVVDAKFPKPSFWSSWSPWEKVVAQDSPGPNELLVFPKDKLVEEGSSVTLCYVSGSNLKNISCYLDSEQIPGERLDASVFAFSLSNIPFIRKTGTNFFCGNSTHKEDGTVLFVSKVLEEPKDFSCETRDFKTLKCTWEPGPDTGLAWSKQPSQSYTLLESFSRRKEHCQHRSWCHWQISQGSQETYNFTLLAENRLRRRSVNLLFNLTRRVHPMDPQSIKFENVSARSAIMTWKEYSIVNHCTLLCQVELRAEGEVTQHNVSVKVNGEYVLSGLEPGTQYATQVRCASASHFWKWSDWVPQKIITFEAAPSEAPDVWRNVTSEPGRQNVALFWKPLSKHQANGKILFYNVVIENLDSASRLQLLSIPAPATQQELMLDPRCSYRIHVTANNSVGTSPASIVAVAGDPGNGTENVKEERITGTDGGFPLSWKPKSGDVAGYVVDWCAHPRDTSCDFQWKHVGPNTTSTVISSDSFEPGVRYSFRIYGLSTKRIAYLLAKKTGYCQELAPSYNPQVTIKNLTSHSFTLSWEDYSTESQPSFILGYHVYLKSKAMQCHPGFGERTHSDDSVCCKYKIDNPEKKMFVAENLQPESLYEFLVTPYTSVGEGPNGTFINITTQDEHPNILIRIILPMILCVLLIMILCYWKSQWMKEECYPDIPDPYKSSILSMKKSKENPHPTIMNVKDCIPDAIEVINKAEGTKTQFPGTRKSVTETELTSQPVYLCLIATENNYSSPGPCICFENLTYNQEVSASDSCGHGPVTPEEPPSQLGLLASSGSFLKALEKNYTNSLEENPSGNSLRYVSQLASPLSGDKESLPTNPPMLVLCSEYKMQTAVPSCLASPPLSEDSSLSSVTLLGESEHYS</sequence>
<evidence type="ECO:0000256" key="4">
    <source>
        <dbReference type="ARBA" id="ARBA00022729"/>
    </source>
</evidence>
<dbReference type="FunFam" id="2.60.40.10:FF:001148">
    <property type="entry name" value="oncostatin-M-specific receptor subunit beta"/>
    <property type="match status" value="1"/>
</dbReference>
<dbReference type="InterPro" id="IPR013783">
    <property type="entry name" value="Ig-like_fold"/>
</dbReference>
<dbReference type="Pfam" id="PF17971">
    <property type="entry name" value="LIFR_D2"/>
    <property type="match status" value="1"/>
</dbReference>
<dbReference type="GO" id="GO:0016324">
    <property type="term" value="C:apical plasma membrane"/>
    <property type="evidence" value="ECO:0007669"/>
    <property type="project" value="Ensembl"/>
</dbReference>
<dbReference type="Proteomes" id="UP000001811">
    <property type="component" value="Chromosome 11"/>
</dbReference>
<comment type="subcellular location">
    <subcellularLocation>
        <location evidence="1">Membrane</location>
        <topology evidence="1">Single-pass type I membrane protein</topology>
    </subcellularLocation>
</comment>
<feature type="region of interest" description="Disordered" evidence="14">
    <location>
        <begin position="1065"/>
        <end position="1088"/>
    </location>
</feature>
<gene>
    <name evidence="17" type="primary">OSMR</name>
</gene>